<evidence type="ECO:0000256" key="8">
    <source>
        <dbReference type="ARBA" id="ARBA00023146"/>
    </source>
</evidence>
<comment type="domain">
    <text evidence="12">Consists of three domains: the N-terminal catalytic domain, the editing domain and the C-terminal anticodon-binding domain.</text>
</comment>
<comment type="caution">
    <text evidence="14">The sequence shown here is derived from an EMBL/GenBank/DDBJ whole genome shotgun (WGS) entry which is preliminary data.</text>
</comment>
<dbReference type="EC" id="6.1.1.15" evidence="12"/>
<dbReference type="Pfam" id="PF00587">
    <property type="entry name" value="tRNA-synt_2b"/>
    <property type="match status" value="1"/>
</dbReference>
<dbReference type="Pfam" id="PF03129">
    <property type="entry name" value="HGTP_anticodon"/>
    <property type="match status" value="1"/>
</dbReference>
<keyword evidence="7 12" id="KW-0648">Protein biosynthesis</keyword>
<evidence type="ECO:0000256" key="4">
    <source>
        <dbReference type="ARBA" id="ARBA00022598"/>
    </source>
</evidence>
<comment type="similarity">
    <text evidence="11 12">Belongs to the class-II aminoacyl-tRNA synthetase family. ProS type 1 subfamily.</text>
</comment>
<dbReference type="InterPro" id="IPR002316">
    <property type="entry name" value="Pro-tRNA-ligase_IIa"/>
</dbReference>
<evidence type="ECO:0000256" key="12">
    <source>
        <dbReference type="HAMAP-Rule" id="MF_01569"/>
    </source>
</evidence>
<dbReference type="NCBIfam" id="NF006625">
    <property type="entry name" value="PRK09194.1"/>
    <property type="match status" value="1"/>
</dbReference>
<dbReference type="InterPro" id="IPR045864">
    <property type="entry name" value="aa-tRNA-synth_II/BPL/LPL"/>
</dbReference>
<reference evidence="14 15" key="1">
    <citation type="submission" date="2020-06" db="EMBL/GenBank/DDBJ databases">
        <title>Mogibacterium timidum strain W9173 genomic sequence.</title>
        <authorList>
            <person name="Wade W.G."/>
            <person name="Johnston C.D."/>
            <person name="Chen T."/>
            <person name="Dewhirst F.E."/>
        </authorList>
    </citation>
    <scope>NUCLEOTIDE SEQUENCE [LARGE SCALE GENOMIC DNA]</scope>
    <source>
        <strain evidence="14 15">W9173</strain>
    </source>
</reference>
<keyword evidence="5 12" id="KW-0547">Nucleotide-binding</keyword>
<dbReference type="Gene3D" id="3.90.960.10">
    <property type="entry name" value="YbaK/aminoacyl-tRNA synthetase-associated domain"/>
    <property type="match status" value="1"/>
</dbReference>
<keyword evidence="3 12" id="KW-0963">Cytoplasm</keyword>
<accession>A0A7Y8VR11</accession>
<dbReference type="GO" id="GO:0005829">
    <property type="term" value="C:cytosol"/>
    <property type="evidence" value="ECO:0007669"/>
    <property type="project" value="TreeGrafter"/>
</dbReference>
<dbReference type="InterPro" id="IPR036754">
    <property type="entry name" value="YbaK/aa-tRNA-synt-asso_dom_sf"/>
</dbReference>
<evidence type="ECO:0000256" key="10">
    <source>
        <dbReference type="ARBA" id="ARBA00053664"/>
    </source>
</evidence>
<dbReference type="AlphaFoldDB" id="A0A7Y8VR11"/>
<comment type="subcellular location">
    <subcellularLocation>
        <location evidence="1 12">Cytoplasm</location>
    </subcellularLocation>
</comment>
<keyword evidence="8 12" id="KW-0030">Aminoacyl-tRNA synthetase</keyword>
<dbReference type="InterPro" id="IPR044140">
    <property type="entry name" value="ProRS_anticodon_short"/>
</dbReference>
<keyword evidence="6 12" id="KW-0067">ATP-binding</keyword>
<dbReference type="Gene3D" id="3.30.930.10">
    <property type="entry name" value="Bira Bifunctional Protein, Domain 2"/>
    <property type="match status" value="2"/>
</dbReference>
<dbReference type="NCBIfam" id="TIGR00409">
    <property type="entry name" value="proS_fam_II"/>
    <property type="match status" value="1"/>
</dbReference>
<sequence>MKLSRLHLKTLREAPNEAELVSHKLMIRANLIKKEAAGIYTFMPFGWRTIRKIEEIVRQEQDRIGCQELHMPHVNPSELWKESGRWYAYGPELWRIKDRNGRDFCLVPTCEELCTNIVRQEISSYRELPLQLYHIQFKYRDEARPRYGLMRSREFIMKDAYSFDRTPEDLEAAYRLQYDAYVRTFTRCGLDFRTVEADNGPIGGSNSHEFSALSNVGESEIAYCEKCDMAATIERAECVDDKPVDEPEQPLKDVYTPGTKTIKDVCDYLGVDEKKTIKALMFTTFDKDLNPADYVCVFIRGDRDVNMIKLVNALGIPEHYIEFADEDDMGPITGIVGGFTGPVGIHNCKIVVDSELVGTKNMVAGANKEDHHMTGVCYGRDFTGDIVTDIKTLKEGDPCPHCGAPIKHTRGIEVGQIFKLGTKYSESMNATYKDENGEDQIYWMGCYGVGVTRTMQAVVEQSHDDKGIIWPVSVAPYHVIVTVINPKDETQMELANKIEAELETKRVEVIVDDRDERVGVKFNDADLLGIPIRITVGKLAKDGKVEYKLRREEDNEVMSAADAIAAAAKLVDDEIFGM</sequence>
<dbReference type="FunFam" id="3.30.930.10:FF:000042">
    <property type="entry name" value="probable proline--tRNA ligase, mitochondrial"/>
    <property type="match status" value="1"/>
</dbReference>
<feature type="domain" description="Aminoacyl-transfer RNA synthetases class-II family profile" evidence="13">
    <location>
        <begin position="38"/>
        <end position="471"/>
    </location>
</feature>
<dbReference type="FunFam" id="3.40.50.800:FF:000011">
    <property type="entry name" value="Proline--tRNA ligase"/>
    <property type="match status" value="1"/>
</dbReference>
<dbReference type="InterPro" id="IPR006195">
    <property type="entry name" value="aa-tRNA-synth_II"/>
</dbReference>
<dbReference type="Pfam" id="PF04073">
    <property type="entry name" value="tRNA_edit"/>
    <property type="match status" value="1"/>
</dbReference>
<dbReference type="CDD" id="cd00861">
    <property type="entry name" value="ProRS_anticodon_short"/>
    <property type="match status" value="1"/>
</dbReference>
<dbReference type="GO" id="GO:0006433">
    <property type="term" value="P:prolyl-tRNA aminoacylation"/>
    <property type="evidence" value="ECO:0007669"/>
    <property type="project" value="UniProtKB-UniRule"/>
</dbReference>
<dbReference type="PRINTS" id="PR01046">
    <property type="entry name" value="TRNASYNTHPRO"/>
</dbReference>
<comment type="catalytic activity">
    <reaction evidence="9 12">
        <text>tRNA(Pro) + L-proline + ATP = L-prolyl-tRNA(Pro) + AMP + diphosphate</text>
        <dbReference type="Rhea" id="RHEA:14305"/>
        <dbReference type="Rhea" id="RHEA-COMP:9700"/>
        <dbReference type="Rhea" id="RHEA-COMP:9702"/>
        <dbReference type="ChEBI" id="CHEBI:30616"/>
        <dbReference type="ChEBI" id="CHEBI:33019"/>
        <dbReference type="ChEBI" id="CHEBI:60039"/>
        <dbReference type="ChEBI" id="CHEBI:78442"/>
        <dbReference type="ChEBI" id="CHEBI:78532"/>
        <dbReference type="ChEBI" id="CHEBI:456215"/>
        <dbReference type="EC" id="6.1.1.15"/>
    </reaction>
</comment>
<evidence type="ECO:0000313" key="14">
    <source>
        <dbReference type="EMBL" id="NWO23066.1"/>
    </source>
</evidence>
<evidence type="ECO:0000256" key="6">
    <source>
        <dbReference type="ARBA" id="ARBA00022840"/>
    </source>
</evidence>
<dbReference type="GO" id="GO:0005524">
    <property type="term" value="F:ATP binding"/>
    <property type="evidence" value="ECO:0007669"/>
    <property type="project" value="UniProtKB-UniRule"/>
</dbReference>
<dbReference type="HAMAP" id="MF_01569">
    <property type="entry name" value="Pro_tRNA_synth_type1"/>
    <property type="match status" value="1"/>
</dbReference>
<dbReference type="InterPro" id="IPR002314">
    <property type="entry name" value="aa-tRNA-synt_IIb"/>
</dbReference>
<organism evidence="14 15">
    <name type="scientific">Mogibacterium timidum</name>
    <dbReference type="NCBI Taxonomy" id="35519"/>
    <lineage>
        <taxon>Bacteria</taxon>
        <taxon>Bacillati</taxon>
        <taxon>Bacillota</taxon>
        <taxon>Clostridia</taxon>
        <taxon>Peptostreptococcales</taxon>
        <taxon>Anaerovoracaceae</taxon>
        <taxon>Mogibacterium</taxon>
    </lineage>
</organism>
<comment type="function">
    <text evidence="10 12">Catalyzes the attachment of proline to tRNA(Pro) in a two-step reaction: proline is first activated by ATP to form Pro-AMP and then transferred to the acceptor end of tRNA(Pro). As ProRS can inadvertently accommodate and process non-cognate amino acids such as alanine and cysteine, to avoid such errors it has two additional distinct editing activities against alanine. One activity is designated as 'pretransfer' editing and involves the tRNA(Pro)-independent hydrolysis of activated Ala-AMP. The other activity is designated 'posttransfer' editing and involves deacylation of mischarged Ala-tRNA(Pro). The misacylated Cys-tRNA(Pro) is not edited by ProRS.</text>
</comment>
<comment type="subunit">
    <text evidence="2 12">Homodimer.</text>
</comment>
<evidence type="ECO:0000256" key="7">
    <source>
        <dbReference type="ARBA" id="ARBA00022917"/>
    </source>
</evidence>
<proteinExistence type="inferred from homology"/>
<dbReference type="SUPFAM" id="SSF55826">
    <property type="entry name" value="YbaK/ProRS associated domain"/>
    <property type="match status" value="1"/>
</dbReference>
<dbReference type="EMBL" id="JABXYR010000001">
    <property type="protein sequence ID" value="NWO23066.1"/>
    <property type="molecule type" value="Genomic_DNA"/>
</dbReference>
<dbReference type="Proteomes" id="UP000526307">
    <property type="component" value="Unassembled WGS sequence"/>
</dbReference>
<dbReference type="InterPro" id="IPR007214">
    <property type="entry name" value="YbaK/aa-tRNA-synth-assoc-dom"/>
</dbReference>
<dbReference type="GO" id="GO:0016740">
    <property type="term" value="F:transferase activity"/>
    <property type="evidence" value="ECO:0007669"/>
    <property type="project" value="UniProtKB-ARBA"/>
</dbReference>
<gene>
    <name evidence="12" type="primary">proS</name>
    <name evidence="14" type="ORF">HW270_03085</name>
</gene>
<protein>
    <recommendedName>
        <fullName evidence="12">Proline--tRNA ligase</fullName>
        <ecNumber evidence="12">6.1.1.15</ecNumber>
    </recommendedName>
    <alternativeName>
        <fullName evidence="12">Prolyl-tRNA synthetase</fullName>
        <shortName evidence="12">ProRS</shortName>
    </alternativeName>
</protein>
<dbReference type="GO" id="GO:0002161">
    <property type="term" value="F:aminoacyl-tRNA deacylase activity"/>
    <property type="evidence" value="ECO:0007669"/>
    <property type="project" value="InterPro"/>
</dbReference>
<evidence type="ECO:0000256" key="11">
    <source>
        <dbReference type="ARBA" id="ARBA00060755"/>
    </source>
</evidence>
<evidence type="ECO:0000256" key="9">
    <source>
        <dbReference type="ARBA" id="ARBA00047671"/>
    </source>
</evidence>
<name>A0A7Y8VR11_9FIRM</name>
<dbReference type="PROSITE" id="PS50862">
    <property type="entry name" value="AA_TRNA_LIGASE_II"/>
    <property type="match status" value="1"/>
</dbReference>
<dbReference type="InterPro" id="IPR036621">
    <property type="entry name" value="Anticodon-bd_dom_sf"/>
</dbReference>
<evidence type="ECO:0000313" key="15">
    <source>
        <dbReference type="Proteomes" id="UP000526307"/>
    </source>
</evidence>
<dbReference type="InterPro" id="IPR004500">
    <property type="entry name" value="Pro-tRNA-synth_IIa_bac-type"/>
</dbReference>
<evidence type="ECO:0000256" key="2">
    <source>
        <dbReference type="ARBA" id="ARBA00011738"/>
    </source>
</evidence>
<dbReference type="RefSeq" id="WP_009643599.1">
    <property type="nucleotide sequence ID" value="NZ_CALIBD010000048.1"/>
</dbReference>
<dbReference type="InterPro" id="IPR033730">
    <property type="entry name" value="ProRS_core_prok"/>
</dbReference>
<dbReference type="CDD" id="cd04334">
    <property type="entry name" value="ProRS-INS"/>
    <property type="match status" value="1"/>
</dbReference>
<dbReference type="PANTHER" id="PTHR42753:SF2">
    <property type="entry name" value="PROLINE--TRNA LIGASE"/>
    <property type="match status" value="1"/>
</dbReference>
<keyword evidence="4 12" id="KW-0436">Ligase</keyword>
<evidence type="ECO:0000259" key="13">
    <source>
        <dbReference type="PROSITE" id="PS50862"/>
    </source>
</evidence>
<dbReference type="FunFam" id="3.30.930.10:FF:000065">
    <property type="entry name" value="Proline--tRNA ligase"/>
    <property type="match status" value="1"/>
</dbReference>
<dbReference type="InterPro" id="IPR004154">
    <property type="entry name" value="Anticodon-bd"/>
</dbReference>
<dbReference type="SUPFAM" id="SSF55681">
    <property type="entry name" value="Class II aaRS and biotin synthetases"/>
    <property type="match status" value="1"/>
</dbReference>
<dbReference type="GO" id="GO:0004827">
    <property type="term" value="F:proline-tRNA ligase activity"/>
    <property type="evidence" value="ECO:0007669"/>
    <property type="project" value="UniProtKB-UniRule"/>
</dbReference>
<evidence type="ECO:0000256" key="1">
    <source>
        <dbReference type="ARBA" id="ARBA00004496"/>
    </source>
</evidence>
<dbReference type="InterPro" id="IPR023717">
    <property type="entry name" value="Pro-tRNA-Synthase_IIa_type1"/>
</dbReference>
<dbReference type="Gene3D" id="3.40.50.800">
    <property type="entry name" value="Anticodon-binding domain"/>
    <property type="match status" value="1"/>
</dbReference>
<dbReference type="PANTHER" id="PTHR42753">
    <property type="entry name" value="MITOCHONDRIAL RIBOSOME PROTEIN L39/PROLYL-TRNA LIGASE FAMILY MEMBER"/>
    <property type="match status" value="1"/>
</dbReference>
<dbReference type="SUPFAM" id="SSF52954">
    <property type="entry name" value="Class II aaRS ABD-related"/>
    <property type="match status" value="1"/>
</dbReference>
<evidence type="ECO:0000256" key="3">
    <source>
        <dbReference type="ARBA" id="ARBA00022490"/>
    </source>
</evidence>
<dbReference type="InterPro" id="IPR050062">
    <property type="entry name" value="Pro-tRNA_synthetase"/>
</dbReference>
<keyword evidence="15" id="KW-1185">Reference proteome</keyword>
<evidence type="ECO:0000256" key="5">
    <source>
        <dbReference type="ARBA" id="ARBA00022741"/>
    </source>
</evidence>
<dbReference type="CDD" id="cd00779">
    <property type="entry name" value="ProRS_core_prok"/>
    <property type="match status" value="1"/>
</dbReference>
<dbReference type="GO" id="GO:0140096">
    <property type="term" value="F:catalytic activity, acting on a protein"/>
    <property type="evidence" value="ECO:0007669"/>
    <property type="project" value="UniProtKB-ARBA"/>
</dbReference>